<dbReference type="Pfam" id="PF10722">
    <property type="entry name" value="YbjN"/>
    <property type="match status" value="1"/>
</dbReference>
<organism evidence="1 2">
    <name type="scientific">Nocardia tenerifensis</name>
    <dbReference type="NCBI Taxonomy" id="228006"/>
    <lineage>
        <taxon>Bacteria</taxon>
        <taxon>Bacillati</taxon>
        <taxon>Actinomycetota</taxon>
        <taxon>Actinomycetes</taxon>
        <taxon>Mycobacteriales</taxon>
        <taxon>Nocardiaceae</taxon>
        <taxon>Nocardia</taxon>
    </lineage>
</organism>
<protein>
    <recommendedName>
        <fullName evidence="3">Sensory transduction regulator</fullName>
    </recommendedName>
</protein>
<dbReference type="InterPro" id="IPR019660">
    <property type="entry name" value="Put_sensory_transdc_reg_YbjN"/>
</dbReference>
<sequence>MNGGTNMESTVSPEHELQARAGACLSLYDIEVRVDPEGSIGFEYEGALCSLRAVRLAPGLDVLTLTCVLAWDRPVKPQLHKRVAERNNELQFGSLTVIAHDKLADIILRYTFPAAGLDDQALATMLVLVLSGAGRARQGLLLP</sequence>
<name>A0A318JUG3_9NOCA</name>
<dbReference type="OrthoDB" id="4623481at2"/>
<keyword evidence="2" id="KW-1185">Reference proteome</keyword>
<dbReference type="RefSeq" id="WP_083894341.1">
    <property type="nucleotide sequence ID" value="NZ_QJKF01000010.1"/>
</dbReference>
<reference evidence="1 2" key="1">
    <citation type="submission" date="2018-05" db="EMBL/GenBank/DDBJ databases">
        <title>Genomic Encyclopedia of Type Strains, Phase IV (KMG-IV): sequencing the most valuable type-strain genomes for metagenomic binning, comparative biology and taxonomic classification.</title>
        <authorList>
            <person name="Goeker M."/>
        </authorList>
    </citation>
    <scope>NUCLEOTIDE SEQUENCE [LARGE SCALE GENOMIC DNA]</scope>
    <source>
        <strain evidence="1 2">DSM 44704</strain>
    </source>
</reference>
<accession>A0A318JUG3</accession>
<evidence type="ECO:0000313" key="1">
    <source>
        <dbReference type="EMBL" id="PXX60311.1"/>
    </source>
</evidence>
<evidence type="ECO:0000313" key="2">
    <source>
        <dbReference type="Proteomes" id="UP000247569"/>
    </source>
</evidence>
<dbReference type="EMBL" id="QJKF01000010">
    <property type="protein sequence ID" value="PXX60311.1"/>
    <property type="molecule type" value="Genomic_DNA"/>
</dbReference>
<dbReference type="AlphaFoldDB" id="A0A318JUG3"/>
<comment type="caution">
    <text evidence="1">The sequence shown here is derived from an EMBL/GenBank/DDBJ whole genome shotgun (WGS) entry which is preliminary data.</text>
</comment>
<evidence type="ECO:0008006" key="3">
    <source>
        <dbReference type="Google" id="ProtNLM"/>
    </source>
</evidence>
<proteinExistence type="predicted"/>
<dbReference type="Proteomes" id="UP000247569">
    <property type="component" value="Unassembled WGS sequence"/>
</dbReference>
<gene>
    <name evidence="1" type="ORF">DFR70_110151</name>
</gene>